<dbReference type="InterPro" id="IPR013324">
    <property type="entry name" value="RNA_pol_sigma_r3/r4-like"/>
</dbReference>
<dbReference type="EMBL" id="CAFBIY010000049">
    <property type="protein sequence ID" value="CAB4850195.1"/>
    <property type="molecule type" value="Genomic_DNA"/>
</dbReference>
<gene>
    <name evidence="3" type="ORF">UFOPK3099_00132</name>
    <name evidence="4" type="ORF">UFOPK3267_01109</name>
    <name evidence="5" type="ORF">UFOPK3651_03289</name>
    <name evidence="6" type="ORF">UFOPK3931_00151</name>
    <name evidence="2" type="ORF">UFOPK4189_02637</name>
</gene>
<accession>A0A6J6A9F2</accession>
<dbReference type="EMBL" id="CAFBMT010000035">
    <property type="protein sequence ID" value="CAB4957520.1"/>
    <property type="molecule type" value="Genomic_DNA"/>
</dbReference>
<dbReference type="EMBL" id="CAFAAV010000005">
    <property type="protein sequence ID" value="CAB4801205.1"/>
    <property type="molecule type" value="Genomic_DNA"/>
</dbReference>
<name>A0A6J6A9F2_9ZZZZ</name>
<evidence type="ECO:0000313" key="2">
    <source>
        <dbReference type="EMBL" id="CAB4364879.1"/>
    </source>
</evidence>
<protein>
    <submittedName>
        <fullName evidence="2">Unannotated protein</fullName>
    </submittedName>
</protein>
<evidence type="ECO:0000256" key="1">
    <source>
        <dbReference type="SAM" id="MobiDB-lite"/>
    </source>
</evidence>
<dbReference type="AlphaFoldDB" id="A0A6J6A9F2"/>
<evidence type="ECO:0000313" key="5">
    <source>
        <dbReference type="EMBL" id="CAB4957520.1"/>
    </source>
</evidence>
<feature type="region of interest" description="Disordered" evidence="1">
    <location>
        <begin position="200"/>
        <end position="220"/>
    </location>
</feature>
<organism evidence="2">
    <name type="scientific">freshwater metagenome</name>
    <dbReference type="NCBI Taxonomy" id="449393"/>
    <lineage>
        <taxon>unclassified sequences</taxon>
        <taxon>metagenomes</taxon>
        <taxon>ecological metagenomes</taxon>
    </lineage>
</organism>
<evidence type="ECO:0000313" key="4">
    <source>
        <dbReference type="EMBL" id="CAB4850195.1"/>
    </source>
</evidence>
<dbReference type="SUPFAM" id="SSF88659">
    <property type="entry name" value="Sigma3 and sigma4 domains of RNA polymerase sigma factors"/>
    <property type="match status" value="1"/>
</dbReference>
<feature type="compositionally biased region" description="Polar residues" evidence="1">
    <location>
        <begin position="204"/>
        <end position="220"/>
    </location>
</feature>
<dbReference type="EMBL" id="CAFBOL010000002">
    <property type="protein sequence ID" value="CAB4971432.1"/>
    <property type="molecule type" value="Genomic_DNA"/>
</dbReference>
<dbReference type="EMBL" id="CAESGF010000020">
    <property type="protein sequence ID" value="CAB4364879.1"/>
    <property type="molecule type" value="Genomic_DNA"/>
</dbReference>
<sequence>MTDTQPTPRLDAAAHDYAVAVFREVMRVAAAVRRGFDAGDIAAEISAEVLERPESIMSRYPDPVRYARRRVRHAGISHDRRQRVQRGEGARLYPQRDGTLQPGRPYLSGNATPAAGGGEWFSTVSDPRGEFETGADERMAATAALQWCCQGLTSTVVHELWLVDGCGYTVLEVAQLCGQRRETVSRRLNQTRRQIRKNHAALASINNATSDPPSTAGGTT</sequence>
<reference evidence="2" key="1">
    <citation type="submission" date="2020-05" db="EMBL/GenBank/DDBJ databases">
        <authorList>
            <person name="Chiriac C."/>
            <person name="Salcher M."/>
            <person name="Ghai R."/>
            <person name="Kavagutti S V."/>
        </authorList>
    </citation>
    <scope>NUCLEOTIDE SEQUENCE</scope>
</reference>
<evidence type="ECO:0000313" key="6">
    <source>
        <dbReference type="EMBL" id="CAB4971432.1"/>
    </source>
</evidence>
<evidence type="ECO:0000313" key="3">
    <source>
        <dbReference type="EMBL" id="CAB4801205.1"/>
    </source>
</evidence>
<proteinExistence type="predicted"/>